<dbReference type="GO" id="GO:0015627">
    <property type="term" value="C:type II protein secretion system complex"/>
    <property type="evidence" value="ECO:0007669"/>
    <property type="project" value="TreeGrafter"/>
</dbReference>
<feature type="domain" description="Type II/III secretion system secretin-like" evidence="6">
    <location>
        <begin position="242"/>
        <end position="383"/>
    </location>
</feature>
<dbReference type="GO" id="GO:0009306">
    <property type="term" value="P:protein secretion"/>
    <property type="evidence" value="ECO:0007669"/>
    <property type="project" value="InterPro"/>
</dbReference>
<evidence type="ECO:0000256" key="3">
    <source>
        <dbReference type="ARBA" id="ARBA00023136"/>
    </source>
</evidence>
<dbReference type="GO" id="GO:0016020">
    <property type="term" value="C:membrane"/>
    <property type="evidence" value="ECO:0007669"/>
    <property type="project" value="UniProtKB-SubCell"/>
</dbReference>
<comment type="caution">
    <text evidence="7">The sequence shown here is derived from an EMBL/GenBank/DDBJ whole genome shotgun (WGS) entry which is preliminary data.</text>
</comment>
<organism evidence="7 8">
    <name type="scientific">candidate division WOR-3 bacterium JGI_Cruoil_03_44_89</name>
    <dbReference type="NCBI Taxonomy" id="1973748"/>
    <lineage>
        <taxon>Bacteria</taxon>
        <taxon>Bacteria division WOR-3</taxon>
    </lineage>
</organism>
<evidence type="ECO:0000256" key="2">
    <source>
        <dbReference type="ARBA" id="ARBA00022729"/>
    </source>
</evidence>
<reference evidence="7 8" key="1">
    <citation type="submission" date="2017-07" db="EMBL/GenBank/DDBJ databases">
        <title>Recovery of genomes from metagenomes via a dereplication, aggregation, and scoring strategy.</title>
        <authorList>
            <person name="Sieber C.M."/>
            <person name="Probst A.J."/>
            <person name="Sharrar A."/>
            <person name="Thomas B.C."/>
            <person name="Hess M."/>
            <person name="Tringe S.G."/>
            <person name="Banfield J.F."/>
        </authorList>
    </citation>
    <scope>NUCLEOTIDE SEQUENCE [LARGE SCALE GENOMIC DNA]</scope>
    <source>
        <strain evidence="7">JGI_Cruoil_03_44_89</strain>
    </source>
</reference>
<accession>A0A235BZJ5</accession>
<dbReference type="PRINTS" id="PR00811">
    <property type="entry name" value="BCTERIALGSPD"/>
</dbReference>
<keyword evidence="3" id="KW-0472">Membrane</keyword>
<dbReference type="PANTHER" id="PTHR30332">
    <property type="entry name" value="PROBABLE GENERAL SECRETION PATHWAY PROTEIN D"/>
    <property type="match status" value="1"/>
</dbReference>
<comment type="similarity">
    <text evidence="4">Belongs to the bacterial secretin family.</text>
</comment>
<dbReference type="InterPro" id="IPR001775">
    <property type="entry name" value="GspD/PilQ"/>
</dbReference>
<dbReference type="Proteomes" id="UP000215215">
    <property type="component" value="Unassembled WGS sequence"/>
</dbReference>
<dbReference type="AlphaFoldDB" id="A0A235BZJ5"/>
<dbReference type="PANTHER" id="PTHR30332:SF24">
    <property type="entry name" value="SECRETIN GSPD-RELATED"/>
    <property type="match status" value="1"/>
</dbReference>
<dbReference type="InterPro" id="IPR004846">
    <property type="entry name" value="T2SS/T3SS_dom"/>
</dbReference>
<dbReference type="Gene3D" id="3.30.1370.120">
    <property type="match status" value="2"/>
</dbReference>
<comment type="subcellular location">
    <subcellularLocation>
        <location evidence="1">Membrane</location>
    </subcellularLocation>
</comment>
<evidence type="ECO:0000256" key="1">
    <source>
        <dbReference type="ARBA" id="ARBA00004370"/>
    </source>
</evidence>
<evidence type="ECO:0000256" key="4">
    <source>
        <dbReference type="RuleBase" id="RU004003"/>
    </source>
</evidence>
<proteinExistence type="inferred from homology"/>
<dbReference type="EMBL" id="NOZQ01000002">
    <property type="protein sequence ID" value="OYD17632.1"/>
    <property type="molecule type" value="Genomic_DNA"/>
</dbReference>
<dbReference type="InterPro" id="IPR050810">
    <property type="entry name" value="Bact_Secretion_Sys_Channel"/>
</dbReference>
<protein>
    <recommendedName>
        <fullName evidence="6">Type II/III secretion system secretin-like domain-containing protein</fullName>
    </recommendedName>
</protein>
<keyword evidence="2 5" id="KW-0732">Signal</keyword>
<evidence type="ECO:0000313" key="8">
    <source>
        <dbReference type="Proteomes" id="UP000215215"/>
    </source>
</evidence>
<feature type="chain" id="PRO_5012827890" description="Type II/III secretion system secretin-like domain-containing protein" evidence="5">
    <location>
        <begin position="19"/>
        <end position="401"/>
    </location>
</feature>
<evidence type="ECO:0000259" key="6">
    <source>
        <dbReference type="Pfam" id="PF00263"/>
    </source>
</evidence>
<gene>
    <name evidence="7" type="ORF">CH333_00090</name>
</gene>
<name>A0A235BZJ5_UNCW3</name>
<evidence type="ECO:0000313" key="7">
    <source>
        <dbReference type="EMBL" id="OYD17632.1"/>
    </source>
</evidence>
<feature type="signal peptide" evidence="5">
    <location>
        <begin position="1"/>
        <end position="18"/>
    </location>
</feature>
<evidence type="ECO:0000256" key="5">
    <source>
        <dbReference type="SAM" id="SignalP"/>
    </source>
</evidence>
<sequence length="401" mass="45041">MKGKVIILLLLGSSLLLAQKVPSTGRVKMDIEVTDDRGIYAQTKMVTLKNLTASEIEPFVRARLSIYGTVQVNDALNMLIITDMEPKLTDLVKLVRELDKMGAKEFLRLETEAIAPKYITPSKAEEIVKTNLSVDGNVRVDDDLGLIVITDVGSRIDRIKEILSLFDVPIKQVAIEGKILEVDSDYLKTLGLDPLTLLSTVARGRATFQESSDEHYGKRTSYSASIDLDLEKFISSIDQFIKEGRGNLYSMPRIVVQNNKRGMIRLEDIIRTYGGGHYPVVTRLSVTPHIGADDAITLDLHLEHSTITSPEHNLTTTRTLQSTLLIKDGETIILGGITSKLTARREKGIPLLKDIPLLGYFFKRTEDVVYDRDVVIFVTPHILEYGETPEEWEKFEEREEK</sequence>
<dbReference type="Pfam" id="PF00263">
    <property type="entry name" value="Secretin"/>
    <property type="match status" value="1"/>
</dbReference>
<dbReference type="InterPro" id="IPR038591">
    <property type="entry name" value="NolW-like_sf"/>
</dbReference>